<comment type="caution">
    <text evidence="2">The sequence shown here is derived from an EMBL/GenBank/DDBJ whole genome shotgun (WGS) entry which is preliminary data.</text>
</comment>
<keyword evidence="3" id="KW-1185">Reference proteome</keyword>
<proteinExistence type="predicted"/>
<sequence>MNPRAALALATLFLGTMQAQSTGQISKTVISDPAQVLRLMRGEVTMLGSSFPNPTFQKGVLTNLRSRAVTKLTLLTTQEGLKNMAPLRAAGAVVYSLPAAGVNMTGNMTLVGSDTVIVQQGARTWTIYRGAQMAAQVRGSLKTYFTYAKKF</sequence>
<keyword evidence="1" id="KW-0732">Signal</keyword>
<evidence type="ECO:0000313" key="3">
    <source>
        <dbReference type="Proteomes" id="UP000552709"/>
    </source>
</evidence>
<dbReference type="AlphaFoldDB" id="A0A7W8K2D5"/>
<dbReference type="Proteomes" id="UP000552709">
    <property type="component" value="Unassembled WGS sequence"/>
</dbReference>
<accession>A0A7W8K2D5</accession>
<protein>
    <submittedName>
        <fullName evidence="2">Uncharacterized protein</fullName>
    </submittedName>
</protein>
<reference evidence="2 3" key="1">
    <citation type="submission" date="2020-08" db="EMBL/GenBank/DDBJ databases">
        <title>Genomic Encyclopedia of Type Strains, Phase IV (KMG-IV): sequencing the most valuable type-strain genomes for metagenomic binning, comparative biology and taxonomic classification.</title>
        <authorList>
            <person name="Goeker M."/>
        </authorList>
    </citation>
    <scope>NUCLEOTIDE SEQUENCE [LARGE SCALE GENOMIC DNA]</scope>
    <source>
        <strain evidence="2 3">DSM 27939</strain>
    </source>
</reference>
<feature type="signal peptide" evidence="1">
    <location>
        <begin position="1"/>
        <end position="21"/>
    </location>
</feature>
<name>A0A7W8K2D5_9DEIO</name>
<organism evidence="2 3">
    <name type="scientific">Deinococcus humi</name>
    <dbReference type="NCBI Taxonomy" id="662880"/>
    <lineage>
        <taxon>Bacteria</taxon>
        <taxon>Thermotogati</taxon>
        <taxon>Deinococcota</taxon>
        <taxon>Deinococci</taxon>
        <taxon>Deinococcales</taxon>
        <taxon>Deinococcaceae</taxon>
        <taxon>Deinococcus</taxon>
    </lineage>
</organism>
<evidence type="ECO:0000256" key="1">
    <source>
        <dbReference type="SAM" id="SignalP"/>
    </source>
</evidence>
<dbReference type="EMBL" id="JACHFL010000032">
    <property type="protein sequence ID" value="MBB5366251.1"/>
    <property type="molecule type" value="Genomic_DNA"/>
</dbReference>
<dbReference type="RefSeq" id="WP_184138117.1">
    <property type="nucleotide sequence ID" value="NZ_JACHFL010000032.1"/>
</dbReference>
<evidence type="ECO:0000313" key="2">
    <source>
        <dbReference type="EMBL" id="MBB5366251.1"/>
    </source>
</evidence>
<gene>
    <name evidence="2" type="ORF">HNQ08_005380</name>
</gene>
<feature type="chain" id="PRO_5031096881" evidence="1">
    <location>
        <begin position="22"/>
        <end position="151"/>
    </location>
</feature>